<comment type="caution">
    <text evidence="8">The sequence shown here is derived from an EMBL/GenBank/DDBJ whole genome shotgun (WGS) entry which is preliminary data.</text>
</comment>
<keyword evidence="4 6" id="KW-0805">Transcription regulation</keyword>
<accession>A0A1F4VVT2</accession>
<protein>
    <recommendedName>
        <fullName evidence="6">Transcription antitermination protein NusB</fullName>
    </recommendedName>
    <alternativeName>
        <fullName evidence="6">Antitermination factor NusB</fullName>
    </alternativeName>
</protein>
<dbReference type="GO" id="GO:0003723">
    <property type="term" value="F:RNA binding"/>
    <property type="evidence" value="ECO:0007669"/>
    <property type="project" value="UniProtKB-UniRule"/>
</dbReference>
<evidence type="ECO:0000256" key="2">
    <source>
        <dbReference type="ARBA" id="ARBA00022814"/>
    </source>
</evidence>
<comment type="function">
    <text evidence="6">Involved in transcription antitermination. Required for transcription of ribosomal RNA (rRNA) genes. Binds specifically to the boxA antiterminator sequence of the ribosomal RNA (rrn) operons.</text>
</comment>
<evidence type="ECO:0000256" key="6">
    <source>
        <dbReference type="HAMAP-Rule" id="MF_00073"/>
    </source>
</evidence>
<dbReference type="AlphaFoldDB" id="A0A1F4VVT2"/>
<dbReference type="STRING" id="1802628.A2890_02320"/>
<dbReference type="EMBL" id="MEVL01000014">
    <property type="protein sequence ID" value="OGC61276.1"/>
    <property type="molecule type" value="Genomic_DNA"/>
</dbReference>
<evidence type="ECO:0000256" key="1">
    <source>
        <dbReference type="ARBA" id="ARBA00005952"/>
    </source>
</evidence>
<dbReference type="GO" id="GO:0006353">
    <property type="term" value="P:DNA-templated transcription termination"/>
    <property type="evidence" value="ECO:0007669"/>
    <property type="project" value="UniProtKB-UniRule"/>
</dbReference>
<evidence type="ECO:0000313" key="8">
    <source>
        <dbReference type="EMBL" id="OGC61276.1"/>
    </source>
</evidence>
<organism evidence="8 9">
    <name type="scientific">candidate division WWE3 bacterium RIFCSPLOWO2_01_FULL_53_14</name>
    <dbReference type="NCBI Taxonomy" id="1802628"/>
    <lineage>
        <taxon>Bacteria</taxon>
        <taxon>Katanobacteria</taxon>
    </lineage>
</organism>
<dbReference type="Pfam" id="PF01029">
    <property type="entry name" value="NusB"/>
    <property type="match status" value="1"/>
</dbReference>
<gene>
    <name evidence="6" type="primary">nusB</name>
    <name evidence="8" type="ORF">A2890_02320</name>
</gene>
<dbReference type="HAMAP" id="MF_00073">
    <property type="entry name" value="NusB"/>
    <property type="match status" value="1"/>
</dbReference>
<evidence type="ECO:0000256" key="5">
    <source>
        <dbReference type="ARBA" id="ARBA00023163"/>
    </source>
</evidence>
<evidence type="ECO:0000256" key="3">
    <source>
        <dbReference type="ARBA" id="ARBA00022884"/>
    </source>
</evidence>
<dbReference type="Proteomes" id="UP000176967">
    <property type="component" value="Unassembled WGS sequence"/>
</dbReference>
<evidence type="ECO:0000259" key="7">
    <source>
        <dbReference type="Pfam" id="PF01029"/>
    </source>
</evidence>
<reference evidence="8 9" key="1">
    <citation type="journal article" date="2016" name="Nat. Commun.">
        <title>Thousands of microbial genomes shed light on interconnected biogeochemical processes in an aquifer system.</title>
        <authorList>
            <person name="Anantharaman K."/>
            <person name="Brown C.T."/>
            <person name="Hug L.A."/>
            <person name="Sharon I."/>
            <person name="Castelle C.J."/>
            <person name="Probst A.J."/>
            <person name="Thomas B.C."/>
            <person name="Singh A."/>
            <person name="Wilkins M.J."/>
            <person name="Karaoz U."/>
            <person name="Brodie E.L."/>
            <person name="Williams K.H."/>
            <person name="Hubbard S.S."/>
            <person name="Banfield J.F."/>
        </authorList>
    </citation>
    <scope>NUCLEOTIDE SEQUENCE [LARGE SCALE GENOMIC DNA]</scope>
</reference>
<dbReference type="NCBIfam" id="TIGR01951">
    <property type="entry name" value="nusB"/>
    <property type="match status" value="1"/>
</dbReference>
<proteinExistence type="inferred from homology"/>
<evidence type="ECO:0000256" key="4">
    <source>
        <dbReference type="ARBA" id="ARBA00023015"/>
    </source>
</evidence>
<keyword evidence="5 6" id="KW-0804">Transcription</keyword>
<evidence type="ECO:0000313" key="9">
    <source>
        <dbReference type="Proteomes" id="UP000176967"/>
    </source>
</evidence>
<feature type="domain" description="NusB/RsmB/TIM44" evidence="7">
    <location>
        <begin position="9"/>
        <end position="141"/>
    </location>
</feature>
<dbReference type="Gene3D" id="1.10.940.10">
    <property type="entry name" value="NusB-like"/>
    <property type="match status" value="1"/>
</dbReference>
<dbReference type="SUPFAM" id="SSF48013">
    <property type="entry name" value="NusB-like"/>
    <property type="match status" value="1"/>
</dbReference>
<dbReference type="GO" id="GO:0005829">
    <property type="term" value="C:cytosol"/>
    <property type="evidence" value="ECO:0007669"/>
    <property type="project" value="TreeGrafter"/>
</dbReference>
<dbReference type="GO" id="GO:0031564">
    <property type="term" value="P:transcription antitermination"/>
    <property type="evidence" value="ECO:0007669"/>
    <property type="project" value="UniProtKB-KW"/>
</dbReference>
<keyword evidence="3 6" id="KW-0694">RNA-binding</keyword>
<dbReference type="PANTHER" id="PTHR11078:SF3">
    <property type="entry name" value="ANTITERMINATION NUSB DOMAIN-CONTAINING PROTEIN"/>
    <property type="match status" value="1"/>
</dbReference>
<keyword evidence="2 6" id="KW-0889">Transcription antitermination</keyword>
<comment type="similarity">
    <text evidence="1 6">Belongs to the NusB family.</text>
</comment>
<sequence>MNEEKDPRHEARRVALATLFERAFHSIKPEESIIRVEEVLGEKEVDQELLSALIAGVTEKTGEIDRLVEETAPAWPTNQINKIDLIALRIAIWELLFAKEAISAEKQVPPKVAIDEAIELAKEFGGSSSGPFVNGVLGTVVERYLEGKVPPPKDENIEE</sequence>
<name>A0A1F4VVT2_UNCKA</name>
<dbReference type="InterPro" id="IPR006027">
    <property type="entry name" value="NusB_RsmB_TIM44"/>
</dbReference>
<dbReference type="InterPro" id="IPR011605">
    <property type="entry name" value="NusB_fam"/>
</dbReference>
<dbReference type="PANTHER" id="PTHR11078">
    <property type="entry name" value="N UTILIZATION SUBSTANCE PROTEIN B-RELATED"/>
    <property type="match status" value="1"/>
</dbReference>
<dbReference type="InterPro" id="IPR035926">
    <property type="entry name" value="NusB-like_sf"/>
</dbReference>